<dbReference type="Pfam" id="PF13246">
    <property type="entry name" value="Cation_ATPase"/>
    <property type="match status" value="1"/>
</dbReference>
<dbReference type="EC" id="7.6.2.1" evidence="16"/>
<keyword evidence="6 14" id="KW-0547">Nucleotide-binding</keyword>
<dbReference type="SUPFAM" id="SSF81665">
    <property type="entry name" value="Calcium ATPase, transmembrane domain M"/>
    <property type="match status" value="1"/>
</dbReference>
<dbReference type="SUPFAM" id="SSF81660">
    <property type="entry name" value="Metal cation-transporting ATPase, ATP-binding domain N"/>
    <property type="match status" value="1"/>
</dbReference>
<feature type="transmembrane region" description="Helical" evidence="16">
    <location>
        <begin position="68"/>
        <end position="86"/>
    </location>
</feature>
<dbReference type="OMA" id="GFNTYYW"/>
<feature type="binding site" evidence="14">
    <location>
        <position position="531"/>
    </location>
    <ligand>
        <name>ATP</name>
        <dbReference type="ChEBI" id="CHEBI:30616"/>
    </ligand>
</feature>
<accession>A0A7M4F6C4</accession>
<feature type="binding site" evidence="15">
    <location>
        <position position="386"/>
    </location>
    <ligand>
        <name>Mg(2+)</name>
        <dbReference type="ChEBI" id="CHEBI:18420"/>
    </ligand>
</feature>
<dbReference type="GO" id="GO:0005886">
    <property type="term" value="C:plasma membrane"/>
    <property type="evidence" value="ECO:0007669"/>
    <property type="project" value="TreeGrafter"/>
</dbReference>
<organism evidence="19 20">
    <name type="scientific">Crocodylus porosus</name>
    <name type="common">Saltwater crocodile</name>
    <name type="synonym">Estuarine crocodile</name>
    <dbReference type="NCBI Taxonomy" id="8502"/>
    <lineage>
        <taxon>Eukaryota</taxon>
        <taxon>Metazoa</taxon>
        <taxon>Chordata</taxon>
        <taxon>Craniata</taxon>
        <taxon>Vertebrata</taxon>
        <taxon>Euteleostomi</taxon>
        <taxon>Archelosauria</taxon>
        <taxon>Archosauria</taxon>
        <taxon>Crocodylia</taxon>
        <taxon>Longirostres</taxon>
        <taxon>Crocodylidae</taxon>
        <taxon>Crocodylus</taxon>
    </lineage>
</organism>
<dbReference type="GO" id="GO:0005802">
    <property type="term" value="C:trans-Golgi network"/>
    <property type="evidence" value="ECO:0007669"/>
    <property type="project" value="TreeGrafter"/>
</dbReference>
<evidence type="ECO:0000256" key="14">
    <source>
        <dbReference type="PIRSR" id="PIRSR606539-2"/>
    </source>
</evidence>
<dbReference type="InterPro" id="IPR044492">
    <property type="entry name" value="P_typ_ATPase_HD_dom"/>
</dbReference>
<feature type="binding site" evidence="14">
    <location>
        <position position="789"/>
    </location>
    <ligand>
        <name>ATP</name>
        <dbReference type="ChEBI" id="CHEBI:30616"/>
    </ligand>
</feature>
<dbReference type="PANTHER" id="PTHR24092:SF46">
    <property type="entry name" value="PHOSPHOLIPID-TRANSPORTING ATPASE ID"/>
    <property type="match status" value="1"/>
</dbReference>
<sequence>RDYNEKFQYALPASHPLCVSPQSNCIKTSKYNIVTFLPVNLFEQFQEVANTYFLFLLILQLIPQISSLSWFTTIVPLVLVLTITAVKDATDDYFRHKSDNQVNNRQSQVLINGILQQEQWMNVRVGDIIKLENNQFVAADLLLLSSSEPHGLCYIETAELDGGELGPPLLLSPAQGCEMLPCGPSAPPGEVICETPNNKLDKFSGTLYWKENKYLLSNQNMLLRGCVLRNTEWCFGLVIFAGGDTKLMQNSGRTKFKRTSIDRLMNTLVLWIFGFLVCMGVILAFGNAIWEYKVGARFQMYLPWDTAVDSAAFSGFLSFWSYIIILNTVVPISLYVSVEVIRLGHSYFINWDKKMYCAKRRTPAEARTTTLNEELGQVEYIFSDKTGTLTQNIMVFSKCSVHGRSYGEQRGTAGCSPCLHPQCPEPVDFSFNPLADPRFRFWDAGLLAAVQLGNPHVHEFFRLLSLCHTVMGWPQGLDPWLYYKAQSPDEGALVTAARNFGFVFRARTPKTITVHELGHAITYQLLAILDFNNVRKRMSVIVRNPEGKIRLYCKGADTILLERLHPANLELASITTDHLNEYAGEGLRTLVLAYKDLEEGYYGDWAERLRRASLAPDAREDRLARLYDEVEHDMMLLGATAIEDKLQQGVPETIAILTLANIKIWVLTGDKPETAVNIGYSCKMLTDDMTEVLALALTGLRARCFCDTTRPPVLLGPAGLGCCPGANGPSTLLQAHALEADMELEFLETACACKAVICCRVTPLQKAQVVELVKKYKKAVTLAIGDGANDVSMIKTAHIGVGISGLEGIQAVLAADYSFSQFKFLQRLLLVHGRWSYLRMCKFLCYFFYKNFAFTMVHFWFGFFCGFSAQTVYDQYFITLYNIVYTSLPVLAMGVFDQDVPEQRSMEYPKLYEPGQLNLLFNKREFFICIAQGIYTSVLMFFIPYGVFADATRDDGAQLADYQSFAVTVATSLVIVVSVQIGLDTGFWTAINHFFIWGSLAVYFAILFAMHSNGLFQMFPNQFRFVGNAQNTLAQPIVWLTIALTTVVCIMPVVAFRFLKLDLKPELSDTVSACEGGAHVQACCAVHKPMPDGPGHGTKVPNLSWCLEQGGRCMCAPCYSMAFAWPCDMAGAGELELCPHKRLEGYHALVPLPKLLTLPPGSSGALHTAGAEEAEGTAPVHAAGGPCGLAPLGLRLLTPGRLW</sequence>
<evidence type="ECO:0000256" key="15">
    <source>
        <dbReference type="PIRSR" id="PIRSR606539-3"/>
    </source>
</evidence>
<evidence type="ECO:0000256" key="2">
    <source>
        <dbReference type="ARBA" id="ARBA00004141"/>
    </source>
</evidence>
<evidence type="ECO:0000256" key="7">
    <source>
        <dbReference type="ARBA" id="ARBA00022840"/>
    </source>
</evidence>
<comment type="catalytic activity">
    <reaction evidence="12 16">
        <text>ATP + H2O + phospholipidSide 1 = ADP + phosphate + phospholipidSide 2.</text>
        <dbReference type="EC" id="7.6.2.1"/>
    </reaction>
</comment>
<feature type="binding site" evidence="14">
    <location>
        <position position="554"/>
    </location>
    <ligand>
        <name>ATP</name>
        <dbReference type="ChEBI" id="CHEBI:30616"/>
    </ligand>
</feature>
<feature type="binding site" evidence="14">
    <location>
        <position position="490"/>
    </location>
    <ligand>
        <name>ATP</name>
        <dbReference type="ChEBI" id="CHEBI:30616"/>
    </ligand>
</feature>
<feature type="transmembrane region" description="Helical" evidence="16">
    <location>
        <begin position="926"/>
        <end position="945"/>
    </location>
</feature>
<evidence type="ECO:0000256" key="4">
    <source>
        <dbReference type="ARBA" id="ARBA00022692"/>
    </source>
</evidence>
<evidence type="ECO:0000256" key="16">
    <source>
        <dbReference type="RuleBase" id="RU362033"/>
    </source>
</evidence>
<dbReference type="PRINTS" id="PR00119">
    <property type="entry name" value="CATATPASE"/>
</dbReference>
<comment type="subcellular location">
    <subcellularLocation>
        <location evidence="2 16">Membrane</location>
        <topology evidence="2 16">Multi-pass membrane protein</topology>
    </subcellularLocation>
</comment>
<evidence type="ECO:0000256" key="11">
    <source>
        <dbReference type="ARBA" id="ARBA00023136"/>
    </source>
</evidence>
<feature type="binding site" evidence="14">
    <location>
        <position position="669"/>
    </location>
    <ligand>
        <name>ATP</name>
        <dbReference type="ChEBI" id="CHEBI:30616"/>
    </ligand>
</feature>
<keyword evidence="11 16" id="KW-0472">Membrane</keyword>
<dbReference type="InterPro" id="IPR036412">
    <property type="entry name" value="HAD-like_sf"/>
</dbReference>
<proteinExistence type="inferred from homology"/>
<dbReference type="InterPro" id="IPR001757">
    <property type="entry name" value="P_typ_ATPase"/>
</dbReference>
<reference evidence="19" key="2">
    <citation type="submission" date="2025-09" db="UniProtKB">
        <authorList>
            <consortium name="Ensembl"/>
        </authorList>
    </citation>
    <scope>IDENTIFICATION</scope>
</reference>
<dbReference type="Gene3D" id="3.40.50.1000">
    <property type="entry name" value="HAD superfamily/HAD-like"/>
    <property type="match status" value="1"/>
</dbReference>
<dbReference type="NCBIfam" id="TIGR01652">
    <property type="entry name" value="ATPase-Plipid"/>
    <property type="match status" value="1"/>
</dbReference>
<evidence type="ECO:0000313" key="20">
    <source>
        <dbReference type="Proteomes" id="UP000594220"/>
    </source>
</evidence>
<dbReference type="GO" id="GO:0007030">
    <property type="term" value="P:Golgi organization"/>
    <property type="evidence" value="ECO:0007669"/>
    <property type="project" value="TreeGrafter"/>
</dbReference>
<dbReference type="InterPro" id="IPR008250">
    <property type="entry name" value="ATPase_P-typ_transduc_dom_A_sf"/>
</dbReference>
<dbReference type="SUPFAM" id="SSF56784">
    <property type="entry name" value="HAD-like"/>
    <property type="match status" value="1"/>
</dbReference>
<dbReference type="InterPro" id="IPR006539">
    <property type="entry name" value="P-type_ATPase_IV"/>
</dbReference>
<dbReference type="InterPro" id="IPR032631">
    <property type="entry name" value="P-type_ATPase_N"/>
</dbReference>
<dbReference type="NCBIfam" id="TIGR01494">
    <property type="entry name" value="ATPase_P-type"/>
    <property type="match status" value="1"/>
</dbReference>
<feature type="domain" description="P-type ATPase N-terminal" evidence="17">
    <location>
        <begin position="23"/>
        <end position="74"/>
    </location>
</feature>
<feature type="binding site" evidence="14">
    <location>
        <position position="760"/>
    </location>
    <ligand>
        <name>ATP</name>
        <dbReference type="ChEBI" id="CHEBI:30616"/>
    </ligand>
</feature>
<feature type="binding site" evidence="14">
    <location>
        <position position="670"/>
    </location>
    <ligand>
        <name>ATP</name>
        <dbReference type="ChEBI" id="CHEBI:30616"/>
    </ligand>
</feature>
<feature type="binding site" evidence="14">
    <location>
        <position position="588"/>
    </location>
    <ligand>
        <name>ATP</name>
        <dbReference type="ChEBI" id="CHEBI:30616"/>
    </ligand>
</feature>
<reference evidence="19" key="1">
    <citation type="submission" date="2025-08" db="UniProtKB">
        <authorList>
            <consortium name="Ensembl"/>
        </authorList>
    </citation>
    <scope>IDENTIFICATION</scope>
</reference>
<feature type="transmembrane region" description="Helical" evidence="16">
    <location>
        <begin position="995"/>
        <end position="1016"/>
    </location>
</feature>
<dbReference type="Pfam" id="PF16212">
    <property type="entry name" value="PhoLip_ATPase_C"/>
    <property type="match status" value="1"/>
</dbReference>
<dbReference type="InterPro" id="IPR032630">
    <property type="entry name" value="P_typ_ATPase_c"/>
</dbReference>
<feature type="transmembrane region" description="Helical" evidence="16">
    <location>
        <begin position="1036"/>
        <end position="1059"/>
    </location>
</feature>
<evidence type="ECO:0000256" key="3">
    <source>
        <dbReference type="ARBA" id="ARBA00008109"/>
    </source>
</evidence>
<comment type="cofactor">
    <cofactor evidence="1 15">
        <name>Mg(2+)</name>
        <dbReference type="ChEBI" id="CHEBI:18420"/>
    </cofactor>
</comment>
<feature type="binding site" evidence="14">
    <location>
        <position position="668"/>
    </location>
    <ligand>
        <name>ATP</name>
        <dbReference type="ChEBI" id="CHEBI:30616"/>
    </ligand>
</feature>
<feature type="binding site" evidence="15">
    <location>
        <position position="384"/>
    </location>
    <ligand>
        <name>Mg(2+)</name>
        <dbReference type="ChEBI" id="CHEBI:18420"/>
    </ligand>
</feature>
<dbReference type="FunFam" id="3.40.50.1000:FF:000001">
    <property type="entry name" value="Phospholipid-transporting ATPase IC"/>
    <property type="match status" value="1"/>
</dbReference>
<evidence type="ECO:0000256" key="5">
    <source>
        <dbReference type="ARBA" id="ARBA00022723"/>
    </source>
</evidence>
<keyword evidence="10 16" id="KW-1133">Transmembrane helix</keyword>
<dbReference type="SFLD" id="SFLDF00027">
    <property type="entry name" value="p-type_atpase"/>
    <property type="match status" value="1"/>
</dbReference>
<feature type="binding site" evidence="14">
    <location>
        <position position="790"/>
    </location>
    <ligand>
        <name>ATP</name>
        <dbReference type="ChEBI" id="CHEBI:30616"/>
    </ligand>
</feature>
<evidence type="ECO:0000259" key="17">
    <source>
        <dbReference type="Pfam" id="PF16209"/>
    </source>
</evidence>
<dbReference type="GO" id="GO:0140345">
    <property type="term" value="F:phosphatidylcholine flippase activity"/>
    <property type="evidence" value="ECO:0007669"/>
    <property type="project" value="UniProtKB-ARBA"/>
</dbReference>
<dbReference type="SFLD" id="SFLDS00003">
    <property type="entry name" value="Haloacid_Dehalogenase"/>
    <property type="match status" value="1"/>
</dbReference>
<dbReference type="Gene3D" id="3.40.1110.10">
    <property type="entry name" value="Calcium-transporting ATPase, cytoplasmic domain N"/>
    <property type="match status" value="1"/>
</dbReference>
<evidence type="ECO:0000256" key="9">
    <source>
        <dbReference type="ARBA" id="ARBA00022967"/>
    </source>
</evidence>
<keyword evidence="8 15" id="KW-0460">Magnesium</keyword>
<dbReference type="FunFam" id="3.40.1110.10:FF:000188">
    <property type="entry name" value="Phospholipid-transporting ATPase"/>
    <property type="match status" value="1"/>
</dbReference>
<evidence type="ECO:0000256" key="10">
    <source>
        <dbReference type="ARBA" id="ARBA00022989"/>
    </source>
</evidence>
<dbReference type="GeneTree" id="ENSGT00940000160804"/>
<evidence type="ECO:0000256" key="6">
    <source>
        <dbReference type="ARBA" id="ARBA00022741"/>
    </source>
</evidence>
<dbReference type="Ensembl" id="ENSCPRT00005023557.1">
    <property type="protein sequence ID" value="ENSCPRP00005020156.1"/>
    <property type="gene ID" value="ENSCPRG00005013833.1"/>
</dbReference>
<protein>
    <recommendedName>
        <fullName evidence="16">Phospholipid-transporting ATPase</fullName>
        <ecNumber evidence="16">7.6.2.1</ecNumber>
    </recommendedName>
</protein>
<dbReference type="PANTHER" id="PTHR24092">
    <property type="entry name" value="PROBABLE PHOSPHOLIPID-TRANSPORTING ATPASE"/>
    <property type="match status" value="1"/>
</dbReference>
<feature type="transmembrane region" description="Helical" evidence="16">
    <location>
        <begin position="965"/>
        <end position="983"/>
    </location>
</feature>
<feature type="binding site" evidence="15">
    <location>
        <position position="790"/>
    </location>
    <ligand>
        <name>Mg(2+)</name>
        <dbReference type="ChEBI" id="CHEBI:18420"/>
    </ligand>
</feature>
<dbReference type="Gene3D" id="2.70.150.10">
    <property type="entry name" value="Calcium-transporting ATPase, cytoplasmic transduction domain A"/>
    <property type="match status" value="1"/>
</dbReference>
<feature type="domain" description="P-type ATPase C-terminal" evidence="18">
    <location>
        <begin position="812"/>
        <end position="1065"/>
    </location>
</feature>
<evidence type="ECO:0000256" key="12">
    <source>
        <dbReference type="ARBA" id="ARBA00034036"/>
    </source>
</evidence>
<feature type="transmembrane region" description="Helical" evidence="16">
    <location>
        <begin position="876"/>
        <end position="896"/>
    </location>
</feature>
<feature type="active site" description="4-aspartylphosphate intermediate" evidence="13">
    <location>
        <position position="384"/>
    </location>
</feature>
<evidence type="ECO:0000256" key="1">
    <source>
        <dbReference type="ARBA" id="ARBA00001946"/>
    </source>
</evidence>
<dbReference type="InterPro" id="IPR023214">
    <property type="entry name" value="HAD_sf"/>
</dbReference>
<keyword evidence="9 16" id="KW-1278">Translocase</keyword>
<dbReference type="InterPro" id="IPR023299">
    <property type="entry name" value="ATPase_P-typ_cyto_dom_N"/>
</dbReference>
<dbReference type="Proteomes" id="UP000594220">
    <property type="component" value="Unplaced"/>
</dbReference>
<feature type="binding site" evidence="14">
    <location>
        <position position="384"/>
    </location>
    <ligand>
        <name>ATP</name>
        <dbReference type="ChEBI" id="CHEBI:30616"/>
    </ligand>
</feature>
<dbReference type="GO" id="GO:0000287">
    <property type="term" value="F:magnesium ion binding"/>
    <property type="evidence" value="ECO:0007669"/>
    <property type="project" value="UniProtKB-UniRule"/>
</dbReference>
<name>A0A7M4F6C4_CROPO</name>
<dbReference type="CDD" id="cd02073">
    <property type="entry name" value="P-type_ATPase_APLT_Dnf-like"/>
    <property type="match status" value="1"/>
</dbReference>
<keyword evidence="20" id="KW-1185">Reference proteome</keyword>
<evidence type="ECO:0000256" key="13">
    <source>
        <dbReference type="PIRSR" id="PIRSR606539-1"/>
    </source>
</evidence>
<feature type="binding site" evidence="14">
    <location>
        <position position="766"/>
    </location>
    <ligand>
        <name>ATP</name>
        <dbReference type="ChEBI" id="CHEBI:30616"/>
    </ligand>
</feature>
<feature type="binding site" evidence="15">
    <location>
        <position position="786"/>
    </location>
    <ligand>
        <name>Mg(2+)</name>
        <dbReference type="ChEBI" id="CHEBI:18420"/>
    </ligand>
</feature>
<evidence type="ECO:0000256" key="8">
    <source>
        <dbReference type="ARBA" id="ARBA00022842"/>
    </source>
</evidence>
<dbReference type="SFLD" id="SFLDG00002">
    <property type="entry name" value="C1.7:_P-type_atpase_like"/>
    <property type="match status" value="1"/>
</dbReference>
<comment type="similarity">
    <text evidence="3 16">Belongs to the cation transport ATPase (P-type) (TC 3.A.3) family. Type IV subfamily.</text>
</comment>
<feature type="transmembrane region" description="Helical" evidence="16">
    <location>
        <begin position="843"/>
        <end position="864"/>
    </location>
</feature>
<keyword evidence="5 15" id="KW-0479">Metal-binding</keyword>
<dbReference type="PROSITE" id="PS00154">
    <property type="entry name" value="ATPASE_E1_E2"/>
    <property type="match status" value="1"/>
</dbReference>
<dbReference type="AlphaFoldDB" id="A0A7M4F6C4"/>
<dbReference type="FunFam" id="2.70.150.10:FF:000025">
    <property type="entry name" value="Phospholipid-transporting ATPase"/>
    <property type="match status" value="1"/>
</dbReference>
<dbReference type="InterPro" id="IPR023298">
    <property type="entry name" value="ATPase_P-typ_TM_dom_sf"/>
</dbReference>
<dbReference type="GO" id="GO:0005524">
    <property type="term" value="F:ATP binding"/>
    <property type="evidence" value="ECO:0007669"/>
    <property type="project" value="UniProtKB-UniRule"/>
</dbReference>
<feature type="transmembrane region" description="Helical" evidence="16">
    <location>
        <begin position="268"/>
        <end position="290"/>
    </location>
</feature>
<gene>
    <name evidence="19" type="primary">ATP8B2</name>
</gene>
<dbReference type="SUPFAM" id="SSF81653">
    <property type="entry name" value="Calcium ATPase, transduction domain A"/>
    <property type="match status" value="1"/>
</dbReference>
<keyword evidence="4 16" id="KW-0812">Transmembrane</keyword>
<feature type="binding site" evidence="14">
    <location>
        <position position="385"/>
    </location>
    <ligand>
        <name>ATP</name>
        <dbReference type="ChEBI" id="CHEBI:30616"/>
    </ligand>
</feature>
<dbReference type="Pfam" id="PF16209">
    <property type="entry name" value="PhoLip_ATPase_N"/>
    <property type="match status" value="1"/>
</dbReference>
<feature type="transmembrane region" description="Helical" evidence="16">
    <location>
        <begin position="310"/>
        <end position="336"/>
    </location>
</feature>
<dbReference type="InterPro" id="IPR018303">
    <property type="entry name" value="ATPase_P-typ_P_site"/>
</dbReference>
<dbReference type="GO" id="GO:0045332">
    <property type="term" value="P:phospholipid translocation"/>
    <property type="evidence" value="ECO:0007669"/>
    <property type="project" value="TreeGrafter"/>
</dbReference>
<dbReference type="GO" id="GO:0016887">
    <property type="term" value="F:ATP hydrolysis activity"/>
    <property type="evidence" value="ECO:0007669"/>
    <property type="project" value="InterPro"/>
</dbReference>
<evidence type="ECO:0000313" key="19">
    <source>
        <dbReference type="Ensembl" id="ENSCPRP00005020156.1"/>
    </source>
</evidence>
<feature type="binding site" evidence="14">
    <location>
        <position position="386"/>
    </location>
    <ligand>
        <name>ATP</name>
        <dbReference type="ChEBI" id="CHEBI:30616"/>
    </ligand>
</feature>
<keyword evidence="7 14" id="KW-0067">ATP-binding</keyword>
<evidence type="ECO:0000259" key="18">
    <source>
        <dbReference type="Pfam" id="PF16212"/>
    </source>
</evidence>